<feature type="coiled-coil region" evidence="1">
    <location>
        <begin position="233"/>
        <end position="267"/>
    </location>
</feature>
<proteinExistence type="predicted"/>
<keyword evidence="2" id="KW-0472">Membrane</keyword>
<reference evidence="3 4" key="1">
    <citation type="submission" date="2018-09" db="EMBL/GenBank/DDBJ databases">
        <title>Marinorhizobium profundi gen. nov., sp. nov., isolated from a deep-sea sediment sample from the New Britain Trench and proposal of Marinorhizobiaceae fam. nov. in the order Rhizobiales of the class Alphaproteobacteria.</title>
        <authorList>
            <person name="Cao J."/>
        </authorList>
    </citation>
    <scope>NUCLEOTIDE SEQUENCE [LARGE SCALE GENOMIC DNA]</scope>
    <source>
        <strain evidence="3 4">WS11</strain>
    </source>
</reference>
<accession>A0A3S9B6I9</accession>
<dbReference type="PANTHER" id="PTHR32309:SF13">
    <property type="entry name" value="FERRIC ENTEROBACTIN TRANSPORT PROTEIN FEPE"/>
    <property type="match status" value="1"/>
</dbReference>
<sequence length="425" mass="46863">MAATKTAQKDKSGTFQVDAEALDGRSLRTGDGTMPSTTSGTAVGVKEIDAETTAAAPQTASGGGFWRLSTISLLVCVALPFILACFYYFALATDQYVAETRFAVRSLASGSSSDASGQLLTTSPLAQDGYVVTSFIHSTEILRRIEERVDLRSYFQRDEIDYFSRLADDATREDLLDYWSNQVTTYIDGPSGIITLRVRAHSPEDARELAQIIIEESEILVNQLSERARADYIRRAEQEVASTAGRYEQALAQLNEFQNDRSILSVEAQATETGQLLTGLLQEKLTVDSRLFVLAQNSISDAPQVRQLQRTQEALDTQIAELRGQLASGDTADGNLSRYLREFAEYETERLLASGLYEAARRNLAQAELEADRQAVYVTVFVEPSVPEDARYPQRFIMPLLILLGCAIAWGIVALIIASVEDHRT</sequence>
<evidence type="ECO:0000256" key="1">
    <source>
        <dbReference type="SAM" id="Coils"/>
    </source>
</evidence>
<dbReference type="OrthoDB" id="7800844at2"/>
<protein>
    <submittedName>
        <fullName evidence="3">Capsule biosynthesis protein</fullName>
    </submittedName>
</protein>
<dbReference type="KEGG" id="abaw:D5400_15770"/>
<feature type="transmembrane region" description="Helical" evidence="2">
    <location>
        <begin position="400"/>
        <end position="420"/>
    </location>
</feature>
<dbReference type="GO" id="GO:0004713">
    <property type="term" value="F:protein tyrosine kinase activity"/>
    <property type="evidence" value="ECO:0007669"/>
    <property type="project" value="TreeGrafter"/>
</dbReference>
<evidence type="ECO:0000256" key="2">
    <source>
        <dbReference type="SAM" id="Phobius"/>
    </source>
</evidence>
<keyword evidence="1" id="KW-0175">Coiled coil</keyword>
<keyword evidence="2" id="KW-1133">Transmembrane helix</keyword>
<gene>
    <name evidence="3" type="ORF">D5400_15770</name>
</gene>
<feature type="transmembrane region" description="Helical" evidence="2">
    <location>
        <begin position="71"/>
        <end position="91"/>
    </location>
</feature>
<dbReference type="EMBL" id="CP032509">
    <property type="protein sequence ID" value="AZN72533.1"/>
    <property type="molecule type" value="Genomic_DNA"/>
</dbReference>
<dbReference type="RefSeq" id="WP_126010856.1">
    <property type="nucleotide sequence ID" value="NZ_CP032509.1"/>
</dbReference>
<keyword evidence="4" id="KW-1185">Reference proteome</keyword>
<dbReference type="GO" id="GO:0005886">
    <property type="term" value="C:plasma membrane"/>
    <property type="evidence" value="ECO:0007669"/>
    <property type="project" value="TreeGrafter"/>
</dbReference>
<keyword evidence="2" id="KW-0812">Transmembrane</keyword>
<dbReference type="PANTHER" id="PTHR32309">
    <property type="entry name" value="TYROSINE-PROTEIN KINASE"/>
    <property type="match status" value="1"/>
</dbReference>
<dbReference type="Proteomes" id="UP000268192">
    <property type="component" value="Chromosome"/>
</dbReference>
<dbReference type="InterPro" id="IPR050445">
    <property type="entry name" value="Bact_polysacc_biosynth/exp"/>
</dbReference>
<name>A0A3S9B6I9_9HYPH</name>
<dbReference type="AlphaFoldDB" id="A0A3S9B6I9"/>
<evidence type="ECO:0000313" key="3">
    <source>
        <dbReference type="EMBL" id="AZN72533.1"/>
    </source>
</evidence>
<evidence type="ECO:0000313" key="4">
    <source>
        <dbReference type="Proteomes" id="UP000268192"/>
    </source>
</evidence>
<organism evidence="3 4">
    <name type="scientific">Georhizobium profundi</name>
    <dbReference type="NCBI Taxonomy" id="2341112"/>
    <lineage>
        <taxon>Bacteria</taxon>
        <taxon>Pseudomonadati</taxon>
        <taxon>Pseudomonadota</taxon>
        <taxon>Alphaproteobacteria</taxon>
        <taxon>Hyphomicrobiales</taxon>
        <taxon>Rhizobiaceae</taxon>
        <taxon>Georhizobium</taxon>
    </lineage>
</organism>